<dbReference type="InterPro" id="IPR001563">
    <property type="entry name" value="Peptidase_S10"/>
</dbReference>
<keyword evidence="8" id="KW-1185">Reference proteome</keyword>
<keyword evidence="3 6" id="KW-0645">Protease</keyword>
<evidence type="ECO:0000256" key="5">
    <source>
        <dbReference type="ARBA" id="ARBA00023180"/>
    </source>
</evidence>
<proteinExistence type="inferred from homology"/>
<dbReference type="STRING" id="109264.A0A1F8ACH6"/>
<dbReference type="Pfam" id="PF00450">
    <property type="entry name" value="Peptidase_S10"/>
    <property type="match status" value="1"/>
</dbReference>
<evidence type="ECO:0000313" key="7">
    <source>
        <dbReference type="EMBL" id="OGM49403.1"/>
    </source>
</evidence>
<dbReference type="EC" id="3.4.16.-" evidence="6"/>
<evidence type="ECO:0000256" key="3">
    <source>
        <dbReference type="ARBA" id="ARBA00022670"/>
    </source>
</evidence>
<sequence>MRDFLYAALFGVGYAAQAVLRPETFAGGDFDIFQSPYSPSHSVRIRQQNESICEAGSAQYTGWLDVGAKHLFFWYFESQNDPANDPLTLWMTGGPGYSSMVGLFQEIGPCLINEHGNGTVPNPWSWSRNSSLLFVDQPVDVGFSYIDEGHDLPRDSQEAAVDMHRFLQLFVSEVFPHKSSSPVHLSGESYAGKYIPHLGAQILKQNQRYPTEPQVHLQSCLVGNGFMSPMDSMYGYWETLCTTNPGVSVPVFNETRCDNMAANMPRCMQVAETCVRHPDPALCQAAYSVCYEGVLGWYEDEVGEGGRNRFDITTPCEIDDVCYVQAAHIQQYLNSPAVWAALSPPKQITEYKFVSDNVIQAFDTTPEGMTSASDLVVFLLSHGIHFLAYQGNLDLACNTAGTLRWANALRWKGQVVFESKPLRPWIPTAIGRNETVGTAKEVQVRVNDHGETVRFALVTVDGAGHLVPQDRPDVAFDLMLRWITGAPFIVS</sequence>
<dbReference type="PRINTS" id="PR00724">
    <property type="entry name" value="CRBOXYPTASEC"/>
</dbReference>
<keyword evidence="5" id="KW-0325">Glycoprotein</keyword>
<reference evidence="7 8" key="1">
    <citation type="journal article" date="2016" name="Genome Biol. Evol.">
        <title>Draft genome sequence of an aflatoxigenic Aspergillus species, A. bombycis.</title>
        <authorList>
            <person name="Moore G.G."/>
            <person name="Mack B.M."/>
            <person name="Beltz S.B."/>
            <person name="Gilbert M.K."/>
        </authorList>
    </citation>
    <scope>NUCLEOTIDE SEQUENCE [LARGE SCALE GENOMIC DNA]</scope>
    <source>
        <strain evidence="8">NRRL 26010</strain>
    </source>
</reference>
<dbReference type="PROSITE" id="PS00131">
    <property type="entry name" value="CARBOXYPEPT_SER_SER"/>
    <property type="match status" value="1"/>
</dbReference>
<gene>
    <name evidence="7" type="ORF">ABOM_003516</name>
</gene>
<dbReference type="PANTHER" id="PTHR11802:SF432">
    <property type="entry name" value="Y, PUTATIVE-RELATED"/>
    <property type="match status" value="1"/>
</dbReference>
<organism evidence="7 8">
    <name type="scientific">Aspergillus bombycis</name>
    <dbReference type="NCBI Taxonomy" id="109264"/>
    <lineage>
        <taxon>Eukaryota</taxon>
        <taxon>Fungi</taxon>
        <taxon>Dikarya</taxon>
        <taxon>Ascomycota</taxon>
        <taxon>Pezizomycotina</taxon>
        <taxon>Eurotiomycetes</taxon>
        <taxon>Eurotiomycetidae</taxon>
        <taxon>Eurotiales</taxon>
        <taxon>Aspergillaceae</taxon>
        <taxon>Aspergillus</taxon>
    </lineage>
</organism>
<evidence type="ECO:0000256" key="1">
    <source>
        <dbReference type="ARBA" id="ARBA00009431"/>
    </source>
</evidence>
<comment type="similarity">
    <text evidence="1 6">Belongs to the peptidase S10 family.</text>
</comment>
<dbReference type="GO" id="GO:0000324">
    <property type="term" value="C:fungal-type vacuole"/>
    <property type="evidence" value="ECO:0007669"/>
    <property type="project" value="TreeGrafter"/>
</dbReference>
<comment type="caution">
    <text evidence="7">The sequence shown here is derived from an EMBL/GenBank/DDBJ whole genome shotgun (WGS) entry which is preliminary data.</text>
</comment>
<dbReference type="RefSeq" id="XP_022393120.1">
    <property type="nucleotide sequence ID" value="XM_022530646.1"/>
</dbReference>
<dbReference type="PANTHER" id="PTHR11802">
    <property type="entry name" value="SERINE PROTEASE FAMILY S10 SERINE CARBOXYPEPTIDASE"/>
    <property type="match status" value="1"/>
</dbReference>
<keyword evidence="4 6" id="KW-0378">Hydrolase</keyword>
<dbReference type="Gene3D" id="1.10.287.410">
    <property type="match status" value="1"/>
</dbReference>
<dbReference type="GO" id="GO:0004185">
    <property type="term" value="F:serine-type carboxypeptidase activity"/>
    <property type="evidence" value="ECO:0007669"/>
    <property type="project" value="UniProtKB-UniRule"/>
</dbReference>
<evidence type="ECO:0000313" key="8">
    <source>
        <dbReference type="Proteomes" id="UP000179179"/>
    </source>
</evidence>
<dbReference type="GO" id="GO:0006508">
    <property type="term" value="P:proteolysis"/>
    <property type="evidence" value="ECO:0007669"/>
    <property type="project" value="UniProtKB-KW"/>
</dbReference>
<dbReference type="Gene3D" id="3.40.50.1820">
    <property type="entry name" value="alpha/beta hydrolase"/>
    <property type="match status" value="1"/>
</dbReference>
<protein>
    <recommendedName>
        <fullName evidence="6">Carboxypeptidase</fullName>
        <ecNumber evidence="6">3.4.16.-</ecNumber>
    </recommendedName>
</protein>
<name>A0A1F8ACH6_9EURO</name>
<dbReference type="SUPFAM" id="SSF53474">
    <property type="entry name" value="alpha/beta-Hydrolases"/>
    <property type="match status" value="1"/>
</dbReference>
<accession>A0A1F8ACH6</accession>
<evidence type="ECO:0000256" key="2">
    <source>
        <dbReference type="ARBA" id="ARBA00022645"/>
    </source>
</evidence>
<dbReference type="InterPro" id="IPR018202">
    <property type="entry name" value="Ser_caboxypep_ser_AS"/>
</dbReference>
<keyword evidence="2 6" id="KW-0121">Carboxypeptidase</keyword>
<dbReference type="GeneID" id="34446906"/>
<dbReference type="Proteomes" id="UP000179179">
    <property type="component" value="Unassembled WGS sequence"/>
</dbReference>
<dbReference type="AlphaFoldDB" id="A0A1F8ACH6"/>
<dbReference type="InterPro" id="IPR029058">
    <property type="entry name" value="AB_hydrolase_fold"/>
</dbReference>
<dbReference type="InterPro" id="IPR033124">
    <property type="entry name" value="Ser_caboxypep_his_AS"/>
</dbReference>
<evidence type="ECO:0000256" key="6">
    <source>
        <dbReference type="RuleBase" id="RU361156"/>
    </source>
</evidence>
<evidence type="ECO:0000256" key="4">
    <source>
        <dbReference type="ARBA" id="ARBA00022801"/>
    </source>
</evidence>
<dbReference type="OrthoDB" id="443318at2759"/>
<dbReference type="PROSITE" id="PS00560">
    <property type="entry name" value="CARBOXYPEPT_SER_HIS"/>
    <property type="match status" value="1"/>
</dbReference>
<dbReference type="EMBL" id="LYCR01000009">
    <property type="protein sequence ID" value="OGM49403.1"/>
    <property type="molecule type" value="Genomic_DNA"/>
</dbReference>